<dbReference type="InParanoid" id="A0A163KWV1"/>
<dbReference type="OMA" id="NRTWHIA"/>
<dbReference type="EMBL" id="LT553503">
    <property type="protein sequence ID" value="SAM01110.1"/>
    <property type="molecule type" value="Genomic_DNA"/>
</dbReference>
<dbReference type="PANTHER" id="PTHR40050:SF1">
    <property type="entry name" value="INNER SPORE COAT PROTEIN H"/>
    <property type="match status" value="1"/>
</dbReference>
<evidence type="ECO:0008006" key="4">
    <source>
        <dbReference type="Google" id="ProtNLM"/>
    </source>
</evidence>
<dbReference type="Proteomes" id="UP000078561">
    <property type="component" value="Unassembled WGS sequence"/>
</dbReference>
<dbReference type="AlphaFoldDB" id="A0A163KWV1"/>
<proteinExistence type="predicted"/>
<dbReference type="PANTHER" id="PTHR40050">
    <property type="entry name" value="INNER SPORE COAT PROTEIN H"/>
    <property type="match status" value="1"/>
</dbReference>
<dbReference type="Pfam" id="PF08757">
    <property type="entry name" value="CotH"/>
    <property type="match status" value="1"/>
</dbReference>
<reference evidence="2" key="1">
    <citation type="submission" date="2016-04" db="EMBL/GenBank/DDBJ databases">
        <authorList>
            <person name="Evans L.H."/>
            <person name="Alamgir A."/>
            <person name="Owens N."/>
            <person name="Weber N.D."/>
            <person name="Virtaneva K."/>
            <person name="Barbian K."/>
            <person name="Babar A."/>
            <person name="Rosenke K."/>
        </authorList>
    </citation>
    <scope>NUCLEOTIDE SEQUENCE [LARGE SCALE GENOMIC DNA]</scope>
    <source>
        <strain evidence="2">CBS 101.48</strain>
    </source>
</reference>
<name>A0A163KWV1_ABSGL</name>
<accession>A0A163KWV1</accession>
<dbReference type="STRING" id="4829.A0A163KWV1"/>
<dbReference type="InterPro" id="IPR014867">
    <property type="entry name" value="Spore_coat_CotH_CotH2/3/7"/>
</dbReference>
<keyword evidence="1" id="KW-0732">Signal</keyword>
<dbReference type="OrthoDB" id="2387105at2759"/>
<protein>
    <recommendedName>
        <fullName evidence="4">Coth protein-domain-containing protein</fullName>
    </recommendedName>
</protein>
<evidence type="ECO:0000313" key="3">
    <source>
        <dbReference type="Proteomes" id="UP000078561"/>
    </source>
</evidence>
<feature type="chain" id="PRO_5007843801" description="Coth protein-domain-containing protein" evidence="1">
    <location>
        <begin position="19"/>
        <end position="519"/>
    </location>
</feature>
<evidence type="ECO:0000313" key="2">
    <source>
        <dbReference type="EMBL" id="SAM01110.1"/>
    </source>
</evidence>
<evidence type="ECO:0000256" key="1">
    <source>
        <dbReference type="SAM" id="SignalP"/>
    </source>
</evidence>
<organism evidence="2">
    <name type="scientific">Absidia glauca</name>
    <name type="common">Pin mould</name>
    <dbReference type="NCBI Taxonomy" id="4829"/>
    <lineage>
        <taxon>Eukaryota</taxon>
        <taxon>Fungi</taxon>
        <taxon>Fungi incertae sedis</taxon>
        <taxon>Mucoromycota</taxon>
        <taxon>Mucoromycotina</taxon>
        <taxon>Mucoromycetes</taxon>
        <taxon>Mucorales</taxon>
        <taxon>Cunninghamellaceae</taxon>
        <taxon>Absidia</taxon>
    </lineage>
</organism>
<gene>
    <name evidence="2" type="primary">ABSGL_06847.1 scaffold 8678</name>
</gene>
<sequence>MRITGLLTLSALAQVVLGAHFKVIAPGGTDVQVSINGQKTKLSASDGDVPYFVGDANASDKSKYKYIVNGKSESFDRTLSGDSTKNDFYGRPVTYNNMSNLPAAIGKNDWTNAIQPGPIWDINYIPSVFITGKKSDMDSLVKDLSKKIYKTKITIIDADTAHTFEGADFQLHKPGKKHNNAKQSWKWQLPKGQLLNGRNFFKIRHMEEDPTQIREKLYADILRSMGVYAPQANMIRFFINGEGFGTFNMLDDIPTYSYIQSVIYGGKPPKKMGPLFDGASGASFKNDQTNLDAFEPAPGSSNDKAMIKKVSQALASLDTSNDAAVQAFSKKFQVDQFLRFMVMEFLAAQWDGYWMEQTNIGAYEDLDNDNLFFLGQDFDATFGVNLAYGRDFIKQPYTDYPKKFKDGVMINKLLQNPKIKSTFEGYIKSTVNNVFNNNTLTNHVLKYHDFILPDLKWDRSIKQQSKGINYGWTFDQVTKNLWEGVDAPNNNGGGAEWGLVEYIAAKSTAVAKQFGLKLQ</sequence>
<feature type="signal peptide" evidence="1">
    <location>
        <begin position="1"/>
        <end position="18"/>
    </location>
</feature>
<keyword evidence="3" id="KW-1185">Reference proteome</keyword>